<keyword evidence="4" id="KW-1185">Reference proteome</keyword>
<dbReference type="EMBL" id="JAWXYG010000009">
    <property type="protein sequence ID" value="KAK4262274.1"/>
    <property type="molecule type" value="Genomic_DNA"/>
</dbReference>
<feature type="compositionally biased region" description="Basic residues" evidence="2">
    <location>
        <begin position="277"/>
        <end position="295"/>
    </location>
</feature>
<evidence type="ECO:0000313" key="4">
    <source>
        <dbReference type="Proteomes" id="UP001293593"/>
    </source>
</evidence>
<feature type="region of interest" description="Disordered" evidence="2">
    <location>
        <begin position="228"/>
        <end position="299"/>
    </location>
</feature>
<reference evidence="3" key="1">
    <citation type="submission" date="2023-10" db="EMBL/GenBank/DDBJ databases">
        <title>Chromosome-level genome of the transformable northern wattle, Acacia crassicarpa.</title>
        <authorList>
            <person name="Massaro I."/>
            <person name="Sinha N.R."/>
            <person name="Poethig S."/>
            <person name="Leichty A.R."/>
        </authorList>
    </citation>
    <scope>NUCLEOTIDE SEQUENCE</scope>
    <source>
        <strain evidence="3">Acra3RX</strain>
        <tissue evidence="3">Leaf</tissue>
    </source>
</reference>
<keyword evidence="1" id="KW-0175">Coiled coil</keyword>
<accession>A0AAE1J615</accession>
<gene>
    <name evidence="3" type="ORF">QN277_027856</name>
</gene>
<dbReference type="Proteomes" id="UP001293593">
    <property type="component" value="Unassembled WGS sequence"/>
</dbReference>
<name>A0AAE1J615_9FABA</name>
<evidence type="ECO:0000256" key="1">
    <source>
        <dbReference type="SAM" id="Coils"/>
    </source>
</evidence>
<organism evidence="3 4">
    <name type="scientific">Acacia crassicarpa</name>
    <name type="common">northern wattle</name>
    <dbReference type="NCBI Taxonomy" id="499986"/>
    <lineage>
        <taxon>Eukaryota</taxon>
        <taxon>Viridiplantae</taxon>
        <taxon>Streptophyta</taxon>
        <taxon>Embryophyta</taxon>
        <taxon>Tracheophyta</taxon>
        <taxon>Spermatophyta</taxon>
        <taxon>Magnoliopsida</taxon>
        <taxon>eudicotyledons</taxon>
        <taxon>Gunneridae</taxon>
        <taxon>Pentapetalae</taxon>
        <taxon>rosids</taxon>
        <taxon>fabids</taxon>
        <taxon>Fabales</taxon>
        <taxon>Fabaceae</taxon>
        <taxon>Caesalpinioideae</taxon>
        <taxon>mimosoid clade</taxon>
        <taxon>Acacieae</taxon>
        <taxon>Acacia</taxon>
    </lineage>
</organism>
<evidence type="ECO:0000313" key="3">
    <source>
        <dbReference type="EMBL" id="KAK4262274.1"/>
    </source>
</evidence>
<sequence length="316" mass="36351">MDKGRELEESKRAAALEAEVAELARTKLELQAAKENAMQSWLDSRPLIDELEMQKSNLADAKKRLDASVIPQLESQLEIINKNIKSKREYQFKAETMSHEINQTLDRTRYELEGLEFDIKKERQVQVKLRQILQLRRLKLQTLHLTLQAVLLESDAREKSADEALHRIKQFEVHTAAVQLTHQEYSALTRADEERLSQANQKVSVSREKKLAAEARRDSALSRLNKLNPSRSAKMDTRKKTGQREAETNVEKNDSRENVVAITNRTGASSEAQTKSLMKKRQQSRRSRSNIKKKEKPSIVQRIKRCFGLKIRKSGG</sequence>
<comment type="caution">
    <text evidence="3">The sequence shown here is derived from an EMBL/GenBank/DDBJ whole genome shotgun (WGS) entry which is preliminary data.</text>
</comment>
<feature type="coiled-coil region" evidence="1">
    <location>
        <begin position="13"/>
        <end position="68"/>
    </location>
</feature>
<proteinExistence type="predicted"/>
<feature type="compositionally biased region" description="Polar residues" evidence="2">
    <location>
        <begin position="261"/>
        <end position="274"/>
    </location>
</feature>
<protein>
    <submittedName>
        <fullName evidence="3">Uncharacterized protein</fullName>
    </submittedName>
</protein>
<feature type="compositionally biased region" description="Basic and acidic residues" evidence="2">
    <location>
        <begin position="233"/>
        <end position="257"/>
    </location>
</feature>
<evidence type="ECO:0000256" key="2">
    <source>
        <dbReference type="SAM" id="MobiDB-lite"/>
    </source>
</evidence>
<dbReference type="AlphaFoldDB" id="A0AAE1J615"/>